<reference evidence="8 9" key="1">
    <citation type="submission" date="2019-06" db="EMBL/GenBank/DDBJ databases">
        <title>WGS assembly of Gossypium darwinii.</title>
        <authorList>
            <person name="Chen Z.J."/>
            <person name="Sreedasyam A."/>
            <person name="Ando A."/>
            <person name="Song Q."/>
            <person name="De L."/>
            <person name="Hulse-Kemp A."/>
            <person name="Ding M."/>
            <person name="Ye W."/>
            <person name="Kirkbride R."/>
            <person name="Jenkins J."/>
            <person name="Plott C."/>
            <person name="Lovell J."/>
            <person name="Lin Y.-M."/>
            <person name="Vaughn R."/>
            <person name="Liu B."/>
            <person name="Li W."/>
            <person name="Simpson S."/>
            <person name="Scheffler B."/>
            <person name="Saski C."/>
            <person name="Grover C."/>
            <person name="Hu G."/>
            <person name="Conover J."/>
            <person name="Carlson J."/>
            <person name="Shu S."/>
            <person name="Boston L."/>
            <person name="Williams M."/>
            <person name="Peterson D."/>
            <person name="Mcgee K."/>
            <person name="Jones D."/>
            <person name="Wendel J."/>
            <person name="Stelly D."/>
            <person name="Grimwood J."/>
            <person name="Schmutz J."/>
        </authorList>
    </citation>
    <scope>NUCLEOTIDE SEQUENCE [LARGE SCALE GENOMIC DNA]</scope>
    <source>
        <strain evidence="8">1808015.09</strain>
    </source>
</reference>
<feature type="compositionally biased region" description="Pro residues" evidence="5">
    <location>
        <begin position="65"/>
        <end position="75"/>
    </location>
</feature>
<evidence type="ECO:0000256" key="1">
    <source>
        <dbReference type="ARBA" id="ARBA00004167"/>
    </source>
</evidence>
<gene>
    <name evidence="8" type="ORF">ES288_A06G248300v1</name>
</gene>
<feature type="region of interest" description="Disordered" evidence="5">
    <location>
        <begin position="59"/>
        <end position="80"/>
    </location>
</feature>
<protein>
    <recommendedName>
        <fullName evidence="7">Late embryogenesis abundant protein LEA-2 subgroup domain-containing protein</fullName>
    </recommendedName>
</protein>
<dbReference type="InterPro" id="IPR004864">
    <property type="entry name" value="LEA_2"/>
</dbReference>
<sequence length="282" mass="32537">MALYSFLSPMQKDIKFLVDHVIGHYISNTSVSSPKKSSPKTFSKRKMARSDRLPIRYTLQDYPNQPTPQPQPQPQPIKRHHTARYYAHRVRESLTNRVIKILCTIFLSLLLFVGIVLFILWLSLRPHRPRFHIVDFNVPGLSQPSGFENAQITFNVTDRNSNPHIGIYYDSMVGSVFYKDQQIGSAPLMDPFYQEPKTTTIVYSTFGAATLTVNSNRWKEFMDARQQGTVIFRLEITSVIRFKVTTWDTKHHKMHVNCDVAVGPDGTILPTWKNKKCPVYFS</sequence>
<keyword evidence="2 6" id="KW-0812">Transmembrane</keyword>
<dbReference type="AlphaFoldDB" id="A0A5D2GA72"/>
<evidence type="ECO:0000256" key="3">
    <source>
        <dbReference type="ARBA" id="ARBA00022989"/>
    </source>
</evidence>
<evidence type="ECO:0000313" key="8">
    <source>
        <dbReference type="EMBL" id="TYH14783.1"/>
    </source>
</evidence>
<evidence type="ECO:0000256" key="5">
    <source>
        <dbReference type="SAM" id="MobiDB-lite"/>
    </source>
</evidence>
<dbReference type="Proteomes" id="UP000323506">
    <property type="component" value="Chromosome A06"/>
</dbReference>
<evidence type="ECO:0000256" key="2">
    <source>
        <dbReference type="ARBA" id="ARBA00022692"/>
    </source>
</evidence>
<comment type="subcellular location">
    <subcellularLocation>
        <location evidence="1">Membrane</location>
        <topology evidence="1">Single-pass membrane protein</topology>
    </subcellularLocation>
</comment>
<evidence type="ECO:0000256" key="6">
    <source>
        <dbReference type="SAM" id="Phobius"/>
    </source>
</evidence>
<dbReference type="GO" id="GO:0098542">
    <property type="term" value="P:defense response to other organism"/>
    <property type="evidence" value="ECO:0007669"/>
    <property type="project" value="InterPro"/>
</dbReference>
<keyword evidence="3 6" id="KW-1133">Transmembrane helix</keyword>
<keyword evidence="9" id="KW-1185">Reference proteome</keyword>
<organism evidence="8 9">
    <name type="scientific">Gossypium darwinii</name>
    <name type="common">Darwin's cotton</name>
    <name type="synonym">Gossypium barbadense var. darwinii</name>
    <dbReference type="NCBI Taxonomy" id="34276"/>
    <lineage>
        <taxon>Eukaryota</taxon>
        <taxon>Viridiplantae</taxon>
        <taxon>Streptophyta</taxon>
        <taxon>Embryophyta</taxon>
        <taxon>Tracheophyta</taxon>
        <taxon>Spermatophyta</taxon>
        <taxon>Magnoliopsida</taxon>
        <taxon>eudicotyledons</taxon>
        <taxon>Gunneridae</taxon>
        <taxon>Pentapetalae</taxon>
        <taxon>rosids</taxon>
        <taxon>malvids</taxon>
        <taxon>Malvales</taxon>
        <taxon>Malvaceae</taxon>
        <taxon>Malvoideae</taxon>
        <taxon>Gossypium</taxon>
    </lineage>
</organism>
<evidence type="ECO:0000313" key="9">
    <source>
        <dbReference type="Proteomes" id="UP000323506"/>
    </source>
</evidence>
<dbReference type="GO" id="GO:0009506">
    <property type="term" value="C:plasmodesma"/>
    <property type="evidence" value="ECO:0007669"/>
    <property type="project" value="TreeGrafter"/>
</dbReference>
<dbReference type="EMBL" id="CM017693">
    <property type="protein sequence ID" value="TYH14783.1"/>
    <property type="molecule type" value="Genomic_DNA"/>
</dbReference>
<dbReference type="GO" id="GO:0005886">
    <property type="term" value="C:plasma membrane"/>
    <property type="evidence" value="ECO:0007669"/>
    <property type="project" value="TreeGrafter"/>
</dbReference>
<proteinExistence type="predicted"/>
<name>A0A5D2GA72_GOSDA</name>
<keyword evidence="4 6" id="KW-0472">Membrane</keyword>
<feature type="domain" description="Late embryogenesis abundant protein LEA-2 subgroup" evidence="7">
    <location>
        <begin position="159"/>
        <end position="258"/>
    </location>
</feature>
<dbReference type="PANTHER" id="PTHR31415">
    <property type="entry name" value="OS05G0367900 PROTEIN"/>
    <property type="match status" value="1"/>
</dbReference>
<accession>A0A5D2GA72</accession>
<dbReference type="Pfam" id="PF03168">
    <property type="entry name" value="LEA_2"/>
    <property type="match status" value="1"/>
</dbReference>
<evidence type="ECO:0000259" key="7">
    <source>
        <dbReference type="Pfam" id="PF03168"/>
    </source>
</evidence>
<dbReference type="SMR" id="A0A5D2GA72"/>
<dbReference type="InterPro" id="IPR044839">
    <property type="entry name" value="NDR1-like"/>
</dbReference>
<feature type="transmembrane region" description="Helical" evidence="6">
    <location>
        <begin position="98"/>
        <end position="122"/>
    </location>
</feature>
<evidence type="ECO:0000256" key="4">
    <source>
        <dbReference type="ARBA" id="ARBA00023136"/>
    </source>
</evidence>
<dbReference type="PANTHER" id="PTHR31415:SF3">
    <property type="entry name" value="LATE EMBRYOGENESIS ABUNDANT (LEA) HYDROXYPROLINE-RICH GLYCOPROTEIN FAMILY"/>
    <property type="match status" value="1"/>
</dbReference>